<dbReference type="InterPro" id="IPR036890">
    <property type="entry name" value="HATPase_C_sf"/>
</dbReference>
<dbReference type="PROSITE" id="PS50109">
    <property type="entry name" value="HIS_KIN"/>
    <property type="match status" value="1"/>
</dbReference>
<reference evidence="10 11" key="1">
    <citation type="submission" date="2020-02" db="EMBL/GenBank/DDBJ databases">
        <authorList>
            <person name="Zhang X.-Y."/>
        </authorList>
    </citation>
    <scope>NUCLEOTIDE SEQUENCE [LARGE SCALE GENOMIC DNA]</scope>
    <source>
        <strain evidence="10 11">C33</strain>
    </source>
</reference>
<gene>
    <name evidence="10" type="ORF">G3I74_14530</name>
</gene>
<evidence type="ECO:0000256" key="3">
    <source>
        <dbReference type="ARBA" id="ARBA00022553"/>
    </source>
</evidence>
<dbReference type="GO" id="GO:0009927">
    <property type="term" value="F:histidine phosphotransfer kinase activity"/>
    <property type="evidence" value="ECO:0007669"/>
    <property type="project" value="TreeGrafter"/>
</dbReference>
<comment type="catalytic activity">
    <reaction evidence="1">
        <text>ATP + protein L-histidine = ADP + protein N-phospho-L-histidine.</text>
        <dbReference type="EC" id="2.7.13.3"/>
    </reaction>
</comment>
<dbReference type="Pfam" id="PF00072">
    <property type="entry name" value="Response_reg"/>
    <property type="match status" value="1"/>
</dbReference>
<dbReference type="CDD" id="cd00082">
    <property type="entry name" value="HisKA"/>
    <property type="match status" value="1"/>
</dbReference>
<keyword evidence="4" id="KW-0808">Transferase</keyword>
<evidence type="ECO:0000256" key="7">
    <source>
        <dbReference type="SAM" id="Phobius"/>
    </source>
</evidence>
<dbReference type="Proteomes" id="UP000484885">
    <property type="component" value="Unassembled WGS sequence"/>
</dbReference>
<keyword evidence="11" id="KW-1185">Reference proteome</keyword>
<keyword evidence="7" id="KW-1133">Transmembrane helix</keyword>
<dbReference type="SMART" id="SM00387">
    <property type="entry name" value="HATPase_c"/>
    <property type="match status" value="1"/>
</dbReference>
<evidence type="ECO:0000256" key="1">
    <source>
        <dbReference type="ARBA" id="ARBA00000085"/>
    </source>
</evidence>
<feature type="domain" description="Histidine kinase" evidence="8">
    <location>
        <begin position="403"/>
        <end position="620"/>
    </location>
</feature>
<dbReference type="GO" id="GO:0000155">
    <property type="term" value="F:phosphorelay sensor kinase activity"/>
    <property type="evidence" value="ECO:0007669"/>
    <property type="project" value="InterPro"/>
</dbReference>
<dbReference type="PANTHER" id="PTHR43047:SF62">
    <property type="entry name" value="SENSOR HISTIDINE KINASE DPIB"/>
    <property type="match status" value="1"/>
</dbReference>
<dbReference type="EMBL" id="JAAGSC010000044">
    <property type="protein sequence ID" value="NDY96946.1"/>
    <property type="molecule type" value="Genomic_DNA"/>
</dbReference>
<dbReference type="Pfam" id="PF02518">
    <property type="entry name" value="HATPase_c"/>
    <property type="match status" value="1"/>
</dbReference>
<keyword evidence="7" id="KW-0472">Membrane</keyword>
<dbReference type="PANTHER" id="PTHR43047">
    <property type="entry name" value="TWO-COMPONENT HISTIDINE PROTEIN KINASE"/>
    <property type="match status" value="1"/>
</dbReference>
<proteinExistence type="predicted"/>
<name>A0A845V718_9GAMM</name>
<dbReference type="SMART" id="SM00028">
    <property type="entry name" value="TPR"/>
    <property type="match status" value="3"/>
</dbReference>
<dbReference type="InterPro" id="IPR004358">
    <property type="entry name" value="Sig_transdc_His_kin-like_C"/>
</dbReference>
<dbReference type="PROSITE" id="PS50110">
    <property type="entry name" value="RESPONSE_REGULATORY"/>
    <property type="match status" value="1"/>
</dbReference>
<dbReference type="PRINTS" id="PR00344">
    <property type="entry name" value="BCTRLSENSOR"/>
</dbReference>
<dbReference type="InterPro" id="IPR011006">
    <property type="entry name" value="CheY-like_superfamily"/>
</dbReference>
<dbReference type="InterPro" id="IPR036097">
    <property type="entry name" value="HisK_dim/P_sf"/>
</dbReference>
<dbReference type="SUPFAM" id="SSF48452">
    <property type="entry name" value="TPR-like"/>
    <property type="match status" value="2"/>
</dbReference>
<dbReference type="InterPro" id="IPR003661">
    <property type="entry name" value="HisK_dim/P_dom"/>
</dbReference>
<keyword evidence="5" id="KW-0418">Kinase</keyword>
<dbReference type="SMART" id="SM00448">
    <property type="entry name" value="REC"/>
    <property type="match status" value="1"/>
</dbReference>
<feature type="modified residue" description="4-aspartylphosphate" evidence="6">
    <location>
        <position position="692"/>
    </location>
</feature>
<evidence type="ECO:0000259" key="9">
    <source>
        <dbReference type="PROSITE" id="PS50110"/>
    </source>
</evidence>
<feature type="domain" description="Response regulatory" evidence="9">
    <location>
        <begin position="643"/>
        <end position="760"/>
    </location>
</feature>
<accession>A0A845V718</accession>
<dbReference type="InterPro" id="IPR003594">
    <property type="entry name" value="HATPase_dom"/>
</dbReference>
<dbReference type="InterPro" id="IPR005467">
    <property type="entry name" value="His_kinase_dom"/>
</dbReference>
<evidence type="ECO:0000256" key="2">
    <source>
        <dbReference type="ARBA" id="ARBA00012438"/>
    </source>
</evidence>
<dbReference type="InterPro" id="IPR019734">
    <property type="entry name" value="TPR_rpt"/>
</dbReference>
<dbReference type="Gene3D" id="3.40.50.2300">
    <property type="match status" value="1"/>
</dbReference>
<sequence length="762" mass="83929">MPAGAQEPPESPVPGDDAYVERATRLLQQAVEAGDSLATARAQLALTEHMYSRGLWAEAAAHADLGRNAARLAGDETLLPELEHFMARALLRMERSAEATRLYLSLLDRAEQTGDQALAARASLSLSSLQGRAGDLESAQRFAESALQLTGVVDLPDLRARVLINLARIALLQDRPEQGRAHLAQAQALAAEELTDQTRSSLLMAELNIAANDGATERALAIARRTVALAEDLDSVFFQAFALSQLAPLLCRSGQSEEAIVHFERSAALFEQSDAPVEQSETLMALAQCLHDIQRHEQAYANVLASRSLLQEAHSRQRSDSMQASLAAFQSERQLRELARLGDEEQLLRARVSEQQLRISLMVIGLLLLGALAGVLWMRNRSIAQQRAAQQQLEQTRIDLLARTSHEIRNPAQGLIGLLERQSSNDPRRAEDPDHRSALAAARMIQHLANDYLDLSLLEQGKLRICSDARCRLSELIEHVRQLAESFLGEVMPALNVTVAPGLADWIHADADRLMQVLLNLVINAARYGGDDEIDLILDQSDDGKCLIIRVEDRGPGLGNADTQLFDPYVRGEASGENVRGSGLGLSISARIIDAMGGRMRACNRDRGGARFEIRLPLRVAEPTPEEALPDRAGDAPAAGCPRVLLVDDDRFARMGIRAVLDSFGCETYEAADWSAMQPLVEEHDPPLVLLDRHLTNEDGLEIARRLRERDRRNGRSRRRIVMISGSQRPSDLDQDDLLDDWLIKPVTRARFALVLKTPPID</sequence>
<evidence type="ECO:0000259" key="8">
    <source>
        <dbReference type="PROSITE" id="PS50109"/>
    </source>
</evidence>
<dbReference type="GO" id="GO:0005886">
    <property type="term" value="C:plasma membrane"/>
    <property type="evidence" value="ECO:0007669"/>
    <property type="project" value="TreeGrafter"/>
</dbReference>
<organism evidence="10 11">
    <name type="scientific">Wenzhouxiangella limi</name>
    <dbReference type="NCBI Taxonomy" id="2707351"/>
    <lineage>
        <taxon>Bacteria</taxon>
        <taxon>Pseudomonadati</taxon>
        <taxon>Pseudomonadota</taxon>
        <taxon>Gammaproteobacteria</taxon>
        <taxon>Chromatiales</taxon>
        <taxon>Wenzhouxiangellaceae</taxon>
        <taxon>Wenzhouxiangella</taxon>
    </lineage>
</organism>
<protein>
    <recommendedName>
        <fullName evidence="2">histidine kinase</fullName>
        <ecNumber evidence="2">2.7.13.3</ecNumber>
    </recommendedName>
</protein>
<dbReference type="InterPro" id="IPR001789">
    <property type="entry name" value="Sig_transdc_resp-reg_receiver"/>
</dbReference>
<dbReference type="EC" id="2.7.13.3" evidence="2"/>
<dbReference type="InterPro" id="IPR011990">
    <property type="entry name" value="TPR-like_helical_dom_sf"/>
</dbReference>
<comment type="caution">
    <text evidence="10">The sequence shown here is derived from an EMBL/GenBank/DDBJ whole genome shotgun (WGS) entry which is preliminary data.</text>
</comment>
<dbReference type="SUPFAM" id="SSF52172">
    <property type="entry name" value="CheY-like"/>
    <property type="match status" value="1"/>
</dbReference>
<dbReference type="SUPFAM" id="SSF55874">
    <property type="entry name" value="ATPase domain of HSP90 chaperone/DNA topoisomerase II/histidine kinase"/>
    <property type="match status" value="1"/>
</dbReference>
<evidence type="ECO:0000313" key="11">
    <source>
        <dbReference type="Proteomes" id="UP000484885"/>
    </source>
</evidence>
<dbReference type="CDD" id="cd00156">
    <property type="entry name" value="REC"/>
    <property type="match status" value="1"/>
</dbReference>
<evidence type="ECO:0000256" key="5">
    <source>
        <dbReference type="ARBA" id="ARBA00022777"/>
    </source>
</evidence>
<dbReference type="AlphaFoldDB" id="A0A845V718"/>
<evidence type="ECO:0000256" key="6">
    <source>
        <dbReference type="PROSITE-ProRule" id="PRU00169"/>
    </source>
</evidence>
<evidence type="ECO:0000256" key="4">
    <source>
        <dbReference type="ARBA" id="ARBA00022679"/>
    </source>
</evidence>
<dbReference type="Gene3D" id="1.25.40.10">
    <property type="entry name" value="Tetratricopeptide repeat domain"/>
    <property type="match status" value="2"/>
</dbReference>
<keyword evidence="7" id="KW-0812">Transmembrane</keyword>
<keyword evidence="3 6" id="KW-0597">Phosphoprotein</keyword>
<dbReference type="SUPFAM" id="SSF47384">
    <property type="entry name" value="Homodimeric domain of signal transducing histidine kinase"/>
    <property type="match status" value="1"/>
</dbReference>
<evidence type="ECO:0000313" key="10">
    <source>
        <dbReference type="EMBL" id="NDY96946.1"/>
    </source>
</evidence>
<dbReference type="Gene3D" id="1.10.287.130">
    <property type="match status" value="1"/>
</dbReference>
<dbReference type="Gene3D" id="3.30.565.10">
    <property type="entry name" value="Histidine kinase-like ATPase, C-terminal domain"/>
    <property type="match status" value="1"/>
</dbReference>
<feature type="transmembrane region" description="Helical" evidence="7">
    <location>
        <begin position="359"/>
        <end position="378"/>
    </location>
</feature>
<dbReference type="RefSeq" id="WP_164212323.1">
    <property type="nucleotide sequence ID" value="NZ_JAAGSC010000044.1"/>
</dbReference>